<name>A0A7J7IW35_BUGNE</name>
<dbReference type="AlphaFoldDB" id="A0A7J7IW35"/>
<keyword evidence="2" id="KW-1185">Reference proteome</keyword>
<proteinExistence type="predicted"/>
<evidence type="ECO:0000313" key="2">
    <source>
        <dbReference type="Proteomes" id="UP000593567"/>
    </source>
</evidence>
<evidence type="ECO:0008006" key="3">
    <source>
        <dbReference type="Google" id="ProtNLM"/>
    </source>
</evidence>
<protein>
    <recommendedName>
        <fullName evidence="3">Fibronectin type-III domain-containing protein</fullName>
    </recommendedName>
</protein>
<organism evidence="1 2">
    <name type="scientific">Bugula neritina</name>
    <name type="common">Brown bryozoan</name>
    <name type="synonym">Sertularia neritina</name>
    <dbReference type="NCBI Taxonomy" id="10212"/>
    <lineage>
        <taxon>Eukaryota</taxon>
        <taxon>Metazoa</taxon>
        <taxon>Spiralia</taxon>
        <taxon>Lophotrochozoa</taxon>
        <taxon>Bryozoa</taxon>
        <taxon>Gymnolaemata</taxon>
        <taxon>Cheilostomatida</taxon>
        <taxon>Flustrina</taxon>
        <taxon>Buguloidea</taxon>
        <taxon>Bugulidae</taxon>
        <taxon>Bugula</taxon>
    </lineage>
</organism>
<comment type="caution">
    <text evidence="1">The sequence shown here is derived from an EMBL/GenBank/DDBJ whole genome shotgun (WGS) entry which is preliminary data.</text>
</comment>
<dbReference type="SUPFAM" id="SSF49265">
    <property type="entry name" value="Fibronectin type III"/>
    <property type="match status" value="1"/>
</dbReference>
<reference evidence="1" key="1">
    <citation type="submission" date="2020-06" db="EMBL/GenBank/DDBJ databases">
        <title>Draft genome of Bugula neritina, a colonial animal packing powerful symbionts and potential medicines.</title>
        <authorList>
            <person name="Rayko M."/>
        </authorList>
    </citation>
    <scope>NUCLEOTIDE SEQUENCE [LARGE SCALE GENOMIC DNA]</scope>
    <source>
        <strain evidence="1">Kwan_BN1</strain>
    </source>
</reference>
<sequence length="158" mass="17867">MNRDVLSQIVNSSTVTIPCTAPSPPRDLKVEAPVLVRFNNRKMWRYVISWKEPKNINCASLHDYPYDVSYPSPTSAVHAVSSNMTVIEAEVNRNVTFRVWAINNQAKKSMPVNVAFQTPLADKPQQPTDLFLEAINSSCVRLNWSFTQQNKVVDGFQV</sequence>
<gene>
    <name evidence="1" type="ORF">EB796_024105</name>
</gene>
<evidence type="ECO:0000313" key="1">
    <source>
        <dbReference type="EMBL" id="KAF6017624.1"/>
    </source>
</evidence>
<dbReference type="InterPro" id="IPR036116">
    <property type="entry name" value="FN3_sf"/>
</dbReference>
<accession>A0A7J7IW35</accession>
<dbReference type="EMBL" id="VXIV02003375">
    <property type="protein sequence ID" value="KAF6017624.1"/>
    <property type="molecule type" value="Genomic_DNA"/>
</dbReference>
<dbReference type="Proteomes" id="UP000593567">
    <property type="component" value="Unassembled WGS sequence"/>
</dbReference>